<feature type="region of interest" description="Disordered" evidence="1">
    <location>
        <begin position="66"/>
        <end position="158"/>
    </location>
</feature>
<gene>
    <name evidence="2" type="ORF">DFH07DRAFT_918427</name>
</gene>
<accession>A0AAD7JDP8</accession>
<feature type="compositionally biased region" description="Low complexity" evidence="1">
    <location>
        <begin position="69"/>
        <end position="85"/>
    </location>
</feature>
<feature type="compositionally biased region" description="Acidic residues" evidence="1">
    <location>
        <begin position="134"/>
        <end position="143"/>
    </location>
</feature>
<reference evidence="2" key="1">
    <citation type="submission" date="2023-03" db="EMBL/GenBank/DDBJ databases">
        <title>Massive genome expansion in bonnet fungi (Mycena s.s.) driven by repeated elements and novel gene families across ecological guilds.</title>
        <authorList>
            <consortium name="Lawrence Berkeley National Laboratory"/>
            <person name="Harder C.B."/>
            <person name="Miyauchi S."/>
            <person name="Viragh M."/>
            <person name="Kuo A."/>
            <person name="Thoen E."/>
            <person name="Andreopoulos B."/>
            <person name="Lu D."/>
            <person name="Skrede I."/>
            <person name="Drula E."/>
            <person name="Henrissat B."/>
            <person name="Morin E."/>
            <person name="Kohler A."/>
            <person name="Barry K."/>
            <person name="LaButti K."/>
            <person name="Morin E."/>
            <person name="Salamov A."/>
            <person name="Lipzen A."/>
            <person name="Mereny Z."/>
            <person name="Hegedus B."/>
            <person name="Baldrian P."/>
            <person name="Stursova M."/>
            <person name="Weitz H."/>
            <person name="Taylor A."/>
            <person name="Grigoriev I.V."/>
            <person name="Nagy L.G."/>
            <person name="Martin F."/>
            <person name="Kauserud H."/>
        </authorList>
    </citation>
    <scope>NUCLEOTIDE SEQUENCE</scope>
    <source>
        <strain evidence="2">CBHHK188m</strain>
    </source>
</reference>
<keyword evidence="3" id="KW-1185">Reference proteome</keyword>
<dbReference type="Proteomes" id="UP001215280">
    <property type="component" value="Unassembled WGS sequence"/>
</dbReference>
<organism evidence="2 3">
    <name type="scientific">Mycena maculata</name>
    <dbReference type="NCBI Taxonomy" id="230809"/>
    <lineage>
        <taxon>Eukaryota</taxon>
        <taxon>Fungi</taxon>
        <taxon>Dikarya</taxon>
        <taxon>Basidiomycota</taxon>
        <taxon>Agaricomycotina</taxon>
        <taxon>Agaricomycetes</taxon>
        <taxon>Agaricomycetidae</taxon>
        <taxon>Agaricales</taxon>
        <taxon>Marasmiineae</taxon>
        <taxon>Mycenaceae</taxon>
        <taxon>Mycena</taxon>
    </lineage>
</organism>
<dbReference type="AlphaFoldDB" id="A0AAD7JDP8"/>
<sequence>MDILFGSDCRDEQGHFRYVCRGPHGMDLVVKYLRSIPWVSAGVPFTIAAVKLTTIVTELNVLCSQAPGAEPSQTSSSPAPSNSKRAASDAVSDVEEAPTKRKKSQKATVEDADDEDDEFPDRLNADKVYTVPSSDEESGSDDDAPAKQPSNKSGKVFRISVAPRSHAYFLVKVHQSG</sequence>
<dbReference type="EMBL" id="JARJLG010000046">
    <property type="protein sequence ID" value="KAJ7761235.1"/>
    <property type="molecule type" value="Genomic_DNA"/>
</dbReference>
<evidence type="ECO:0000256" key="1">
    <source>
        <dbReference type="SAM" id="MobiDB-lite"/>
    </source>
</evidence>
<proteinExistence type="predicted"/>
<evidence type="ECO:0000313" key="3">
    <source>
        <dbReference type="Proteomes" id="UP001215280"/>
    </source>
</evidence>
<protein>
    <submittedName>
        <fullName evidence="2">Uncharacterized protein</fullName>
    </submittedName>
</protein>
<feature type="compositionally biased region" description="Acidic residues" evidence="1">
    <location>
        <begin position="110"/>
        <end position="119"/>
    </location>
</feature>
<evidence type="ECO:0000313" key="2">
    <source>
        <dbReference type="EMBL" id="KAJ7761235.1"/>
    </source>
</evidence>
<comment type="caution">
    <text evidence="2">The sequence shown here is derived from an EMBL/GenBank/DDBJ whole genome shotgun (WGS) entry which is preliminary data.</text>
</comment>
<name>A0AAD7JDP8_9AGAR</name>